<feature type="domain" description="Xylose isomerase-like TIM barrel" evidence="1">
    <location>
        <begin position="76"/>
        <end position="278"/>
    </location>
</feature>
<organism evidence="2 3">
    <name type="scientific">Paraburkholderia polaris</name>
    <dbReference type="NCBI Taxonomy" id="2728848"/>
    <lineage>
        <taxon>Bacteria</taxon>
        <taxon>Pseudomonadati</taxon>
        <taxon>Pseudomonadota</taxon>
        <taxon>Betaproteobacteria</taxon>
        <taxon>Burkholderiales</taxon>
        <taxon>Burkholderiaceae</taxon>
        <taxon>Paraburkholderia</taxon>
    </lineage>
</organism>
<dbReference type="PANTHER" id="PTHR12110">
    <property type="entry name" value="HYDROXYPYRUVATE ISOMERASE"/>
    <property type="match status" value="1"/>
</dbReference>
<dbReference type="InterPro" id="IPR036237">
    <property type="entry name" value="Xyl_isomerase-like_sf"/>
</dbReference>
<dbReference type="InterPro" id="IPR013022">
    <property type="entry name" value="Xyl_isomerase-like_TIM-brl"/>
</dbReference>
<dbReference type="GO" id="GO:0016853">
    <property type="term" value="F:isomerase activity"/>
    <property type="evidence" value="ECO:0007669"/>
    <property type="project" value="UniProtKB-KW"/>
</dbReference>
<protein>
    <submittedName>
        <fullName evidence="2">Sugar phosphate isomerase/epimerase</fullName>
    </submittedName>
</protein>
<name>A0A848IHJ1_9BURK</name>
<comment type="caution">
    <text evidence="2">The sequence shown here is derived from an EMBL/GenBank/DDBJ whole genome shotgun (WGS) entry which is preliminary data.</text>
</comment>
<evidence type="ECO:0000313" key="3">
    <source>
        <dbReference type="Proteomes" id="UP000544134"/>
    </source>
</evidence>
<gene>
    <name evidence="2" type="ORF">HHL24_23070</name>
</gene>
<accession>A0A848IHJ1</accession>
<dbReference type="AlphaFoldDB" id="A0A848IHJ1"/>
<keyword evidence="3" id="KW-1185">Reference proteome</keyword>
<dbReference type="Gene3D" id="3.20.20.150">
    <property type="entry name" value="Divalent-metal-dependent TIM barrel enzymes"/>
    <property type="match status" value="1"/>
</dbReference>
<evidence type="ECO:0000259" key="1">
    <source>
        <dbReference type="Pfam" id="PF01261"/>
    </source>
</evidence>
<dbReference type="Proteomes" id="UP000544134">
    <property type="component" value="Unassembled WGS sequence"/>
</dbReference>
<dbReference type="SUPFAM" id="SSF51658">
    <property type="entry name" value="Xylose isomerase-like"/>
    <property type="match status" value="1"/>
</dbReference>
<dbReference type="EMBL" id="JABBGJ010000025">
    <property type="protein sequence ID" value="NMM00810.1"/>
    <property type="molecule type" value="Genomic_DNA"/>
</dbReference>
<sequence length="288" mass="32036">MLIENPAHREDIDLSYLARSDDFKFERAFSSLGCGENELPEVMAIAQRHEIPCVELRTLGGMVDLPGYFAARHAVPGKLADLMDSSSVRIVSLGTSLRLIGNTAESREAFLRYVPWAEACGASTLRVFDGGTGGNADEIESARSTLQWWQELRADNGWKVDIAIETHDAFAIEENLLRFLDGNVQCHVLWDAHHTWRKGGADPVRTWAIVRDNVRHIHVKDSVASAQKAAGYAYVLPGEGEFPMSALLAALCADGYDGVLSLEWERHWHPELPQLDAALSAARERSWW</sequence>
<proteinExistence type="predicted"/>
<dbReference type="InterPro" id="IPR050312">
    <property type="entry name" value="IolE/XylAMocC-like"/>
</dbReference>
<dbReference type="Pfam" id="PF01261">
    <property type="entry name" value="AP_endonuc_2"/>
    <property type="match status" value="1"/>
</dbReference>
<evidence type="ECO:0000313" key="2">
    <source>
        <dbReference type="EMBL" id="NMM00810.1"/>
    </source>
</evidence>
<reference evidence="2 3" key="1">
    <citation type="submission" date="2020-04" db="EMBL/GenBank/DDBJ databases">
        <title>Paraburkholderia sp. RP-4-7 isolated from soil.</title>
        <authorList>
            <person name="Dahal R.H."/>
        </authorList>
    </citation>
    <scope>NUCLEOTIDE SEQUENCE [LARGE SCALE GENOMIC DNA]</scope>
    <source>
        <strain evidence="2 3">RP-4-7</strain>
    </source>
</reference>
<dbReference type="PANTHER" id="PTHR12110:SF41">
    <property type="entry name" value="INOSOSE DEHYDRATASE"/>
    <property type="match status" value="1"/>
</dbReference>
<keyword evidence="2" id="KW-0413">Isomerase</keyword>